<gene>
    <name evidence="2" type="ORF">BpHYR1_015479</name>
</gene>
<feature type="region of interest" description="Disordered" evidence="1">
    <location>
        <begin position="1"/>
        <end position="21"/>
    </location>
</feature>
<proteinExistence type="predicted"/>
<keyword evidence="3" id="KW-1185">Reference proteome</keyword>
<name>A0A3M7PJX7_BRAPC</name>
<evidence type="ECO:0000256" key="1">
    <source>
        <dbReference type="SAM" id="MobiDB-lite"/>
    </source>
</evidence>
<organism evidence="2 3">
    <name type="scientific">Brachionus plicatilis</name>
    <name type="common">Marine rotifer</name>
    <name type="synonym">Brachionus muelleri</name>
    <dbReference type="NCBI Taxonomy" id="10195"/>
    <lineage>
        <taxon>Eukaryota</taxon>
        <taxon>Metazoa</taxon>
        <taxon>Spiralia</taxon>
        <taxon>Gnathifera</taxon>
        <taxon>Rotifera</taxon>
        <taxon>Eurotatoria</taxon>
        <taxon>Monogononta</taxon>
        <taxon>Pseudotrocha</taxon>
        <taxon>Ploima</taxon>
        <taxon>Brachionidae</taxon>
        <taxon>Brachionus</taxon>
    </lineage>
</organism>
<evidence type="ECO:0000313" key="2">
    <source>
        <dbReference type="EMBL" id="RMZ99426.1"/>
    </source>
</evidence>
<accession>A0A3M7PJX7</accession>
<sequence length="478" mass="55906">MEPGTSSIKITKRKRDSEDEEEDWSLKKFKKEKIRHCIIDANYIKDNNWHQFFDNVRIAAVDPAGATKDGKVIARHYHILGIPKVFKRAARDMRNDALEALGIDPTQKHVIQKIHYNWINDAEHFDNLVKYCKKKTVLTENENVMYESVTNKILDNIQKMKEADKFTNEEMVQFKQMYPDAMDWKKDAIKLKLSKGYINHLEALEQQPYLSFLRDIRIKVNAHPSNSGYCVIFSGKANTYKSTTCEILARSFGHYHSWPGSQWTNPDILKYDDAARNQIDTIIVEEVQWVSIPKKITLNNTMCSIKEQLSGTGLNIRLAKNKTSIDGLTLKLERFFMSFNPDENLTFENLQSLVNAKPEFRRRFYLYDMDSLVFANLFGTTKMPWLDMYKKKAAKLIASPTEWENYLDLIEGEETKKKETEDIMKNIEFYLSDEEPVEIKLEKSTPRKFKFKPSKKTLWTDNQQAMESEYITLSSDED</sequence>
<reference evidence="2 3" key="1">
    <citation type="journal article" date="2018" name="Sci. Rep.">
        <title>Genomic signatures of local adaptation to the degree of environmental predictability in rotifers.</title>
        <authorList>
            <person name="Franch-Gras L."/>
            <person name="Hahn C."/>
            <person name="Garcia-Roger E.M."/>
            <person name="Carmona M.J."/>
            <person name="Serra M."/>
            <person name="Gomez A."/>
        </authorList>
    </citation>
    <scope>NUCLEOTIDE SEQUENCE [LARGE SCALE GENOMIC DNA]</scope>
    <source>
        <strain evidence="2">HYR1</strain>
    </source>
</reference>
<protein>
    <submittedName>
        <fullName evidence="2">Uncharacterized protein</fullName>
    </submittedName>
</protein>
<comment type="caution">
    <text evidence="2">The sequence shown here is derived from an EMBL/GenBank/DDBJ whole genome shotgun (WGS) entry which is preliminary data.</text>
</comment>
<dbReference type="OrthoDB" id="10192197at2759"/>
<dbReference type="EMBL" id="REGN01010218">
    <property type="protein sequence ID" value="RMZ99426.1"/>
    <property type="molecule type" value="Genomic_DNA"/>
</dbReference>
<dbReference type="Proteomes" id="UP000276133">
    <property type="component" value="Unassembled WGS sequence"/>
</dbReference>
<dbReference type="AlphaFoldDB" id="A0A3M7PJX7"/>
<evidence type="ECO:0000313" key="3">
    <source>
        <dbReference type="Proteomes" id="UP000276133"/>
    </source>
</evidence>